<feature type="compositionally biased region" description="Pro residues" evidence="1">
    <location>
        <begin position="289"/>
        <end position="330"/>
    </location>
</feature>
<evidence type="ECO:0000256" key="1">
    <source>
        <dbReference type="SAM" id="MobiDB-lite"/>
    </source>
</evidence>
<proteinExistence type="predicted"/>
<feature type="compositionally biased region" description="Gly residues" evidence="1">
    <location>
        <begin position="237"/>
        <end position="246"/>
    </location>
</feature>
<feature type="region of interest" description="Disordered" evidence="1">
    <location>
        <begin position="150"/>
        <end position="330"/>
    </location>
</feature>
<dbReference type="OrthoDB" id="275232at2"/>
<sequence length="330" mass="33852">MTEPGPVMEQAELARLTKEVGRALVRAAGPDWQRIRAEYRSAGRHIEVDVLVTSAGEDAPHPVRPPMEVVEGLGRIRAGMYRPGRGTWLSAVYEIEPPGAFACEFEPDVEPAWRRVPPPIGFADELRTFPRSEEFIPDWFRARAGLPPAVSSETQAAHTPPGGIELPTAGKHAADAPQQTDGLPTGQPTSGGPGSGQPGSGQPVGGQHGPGQAGGGHPGPGQPIPAHHRSGQHAGAGQPGGSWPGGPGRPPAGQPGQHSGGRPPQGPPNPGAPSGPPPRPDGGGRHASPPHPGGRPPQGPAPTPGRGFPPPQGFPPPDGPPQRFTPPPAQ</sequence>
<dbReference type="AlphaFoldDB" id="A0A1G6LNJ6"/>
<keyword evidence="3" id="KW-1185">Reference proteome</keyword>
<feature type="compositionally biased region" description="Gly residues" evidence="1">
    <location>
        <begin position="189"/>
        <end position="219"/>
    </location>
</feature>
<evidence type="ECO:0000313" key="2">
    <source>
        <dbReference type="EMBL" id="SDC44704.1"/>
    </source>
</evidence>
<dbReference type="InterPro" id="IPR036170">
    <property type="entry name" value="YezG-like_sf"/>
</dbReference>
<dbReference type="EMBL" id="FMZZ01000002">
    <property type="protein sequence ID" value="SDC44704.1"/>
    <property type="molecule type" value="Genomic_DNA"/>
</dbReference>
<dbReference type="SUPFAM" id="SSF160424">
    <property type="entry name" value="BH3703-like"/>
    <property type="match status" value="1"/>
</dbReference>
<organism evidence="2 3">
    <name type="scientific">Actinokineospora iranica</name>
    <dbReference type="NCBI Taxonomy" id="1271860"/>
    <lineage>
        <taxon>Bacteria</taxon>
        <taxon>Bacillati</taxon>
        <taxon>Actinomycetota</taxon>
        <taxon>Actinomycetes</taxon>
        <taxon>Pseudonocardiales</taxon>
        <taxon>Pseudonocardiaceae</taxon>
        <taxon>Actinokineospora</taxon>
    </lineage>
</organism>
<feature type="compositionally biased region" description="Pro residues" evidence="1">
    <location>
        <begin position="264"/>
        <end position="280"/>
    </location>
</feature>
<name>A0A1G6LNJ6_9PSEU</name>
<evidence type="ECO:0000313" key="3">
    <source>
        <dbReference type="Proteomes" id="UP000199501"/>
    </source>
</evidence>
<reference evidence="3" key="1">
    <citation type="submission" date="2016-10" db="EMBL/GenBank/DDBJ databases">
        <authorList>
            <person name="Varghese N."/>
            <person name="Submissions S."/>
        </authorList>
    </citation>
    <scope>NUCLEOTIDE SEQUENCE [LARGE SCALE GENOMIC DNA]</scope>
    <source>
        <strain evidence="3">IBRC-M 10403</strain>
    </source>
</reference>
<accession>A0A1G6LNJ6</accession>
<dbReference type="STRING" id="1271860.SAMN05216174_102161"/>
<dbReference type="RefSeq" id="WP_091448947.1">
    <property type="nucleotide sequence ID" value="NZ_FMZZ01000002.1"/>
</dbReference>
<gene>
    <name evidence="2" type="ORF">SAMN05216174_102161</name>
</gene>
<dbReference type="Proteomes" id="UP000199501">
    <property type="component" value="Unassembled WGS sequence"/>
</dbReference>
<protein>
    <submittedName>
        <fullName evidence="2">Uncharacterized protein</fullName>
    </submittedName>
</protein>